<sequence length="59" mass="6827">MGETNPSGARCPHTIKWVRNLSFYASRLLQRPNGVFYYFRNGTHDSLLLDVVSRSHRFG</sequence>
<dbReference type="Proteomes" id="UP000003340">
    <property type="component" value="Unassembled WGS sequence"/>
</dbReference>
<name>C0E9I8_9FIRM</name>
<protein>
    <submittedName>
        <fullName evidence="1">Uncharacterized protein</fullName>
    </submittedName>
</protein>
<evidence type="ECO:0000313" key="2">
    <source>
        <dbReference type="Proteomes" id="UP000003340"/>
    </source>
</evidence>
<dbReference type="AlphaFoldDB" id="C0E9I8"/>
<dbReference type="EMBL" id="ACEC01000020">
    <property type="protein sequence ID" value="EEG31898.1"/>
    <property type="molecule type" value="Genomic_DNA"/>
</dbReference>
<organism evidence="1 2">
    <name type="scientific">[Clostridium] methylpentosum DSM 5476</name>
    <dbReference type="NCBI Taxonomy" id="537013"/>
    <lineage>
        <taxon>Bacteria</taxon>
        <taxon>Bacillati</taxon>
        <taxon>Bacillota</taxon>
        <taxon>Clostridia</taxon>
        <taxon>Eubacteriales</taxon>
        <taxon>Oscillospiraceae</taxon>
        <taxon>Oscillospiraceae incertae sedis</taxon>
    </lineage>
</organism>
<keyword evidence="2" id="KW-1185">Reference proteome</keyword>
<reference evidence="1 2" key="1">
    <citation type="submission" date="2009-01" db="EMBL/GenBank/DDBJ databases">
        <authorList>
            <person name="Fulton L."/>
            <person name="Clifton S."/>
            <person name="Fulton B."/>
            <person name="Xu J."/>
            <person name="Minx P."/>
            <person name="Pepin K.H."/>
            <person name="Johnson M."/>
            <person name="Bhonagiri V."/>
            <person name="Nash W.E."/>
            <person name="Mardis E.R."/>
            <person name="Wilson R.K."/>
        </authorList>
    </citation>
    <scope>NUCLEOTIDE SEQUENCE [LARGE SCALE GENOMIC DNA]</scope>
    <source>
        <strain evidence="1 2">DSM 5476</strain>
    </source>
</reference>
<proteinExistence type="predicted"/>
<reference evidence="1 2" key="2">
    <citation type="submission" date="2009-02" db="EMBL/GenBank/DDBJ databases">
        <title>Draft genome sequence of Clostridium methylpentosum (DSM 5476).</title>
        <authorList>
            <person name="Sudarsanam P."/>
            <person name="Ley R."/>
            <person name="Guruge J."/>
            <person name="Turnbaugh P.J."/>
            <person name="Mahowald M."/>
            <person name="Liep D."/>
            <person name="Gordon J."/>
        </authorList>
    </citation>
    <scope>NUCLEOTIDE SEQUENCE [LARGE SCALE GENOMIC DNA]</scope>
    <source>
        <strain evidence="1 2">DSM 5476</strain>
    </source>
</reference>
<evidence type="ECO:0000313" key="1">
    <source>
        <dbReference type="EMBL" id="EEG31898.1"/>
    </source>
</evidence>
<comment type="caution">
    <text evidence="1">The sequence shown here is derived from an EMBL/GenBank/DDBJ whole genome shotgun (WGS) entry which is preliminary data.</text>
</comment>
<gene>
    <name evidence="1" type="ORF">CLOSTMETH_00487</name>
</gene>
<accession>C0E9I8</accession>
<dbReference type="HOGENOM" id="CLU_2952193_0_0_9"/>